<accession>A0A8T3B896</accession>
<proteinExistence type="predicted"/>
<evidence type="ECO:0000313" key="2">
    <source>
        <dbReference type="Proteomes" id="UP000829196"/>
    </source>
</evidence>
<keyword evidence="2" id="KW-1185">Reference proteome</keyword>
<dbReference type="Proteomes" id="UP000829196">
    <property type="component" value="Unassembled WGS sequence"/>
</dbReference>
<gene>
    <name evidence="1" type="ORF">KFK09_013274</name>
</gene>
<organism evidence="1 2">
    <name type="scientific">Dendrobium nobile</name>
    <name type="common">Orchid</name>
    <dbReference type="NCBI Taxonomy" id="94219"/>
    <lineage>
        <taxon>Eukaryota</taxon>
        <taxon>Viridiplantae</taxon>
        <taxon>Streptophyta</taxon>
        <taxon>Embryophyta</taxon>
        <taxon>Tracheophyta</taxon>
        <taxon>Spermatophyta</taxon>
        <taxon>Magnoliopsida</taxon>
        <taxon>Liliopsida</taxon>
        <taxon>Asparagales</taxon>
        <taxon>Orchidaceae</taxon>
        <taxon>Epidendroideae</taxon>
        <taxon>Malaxideae</taxon>
        <taxon>Dendrobiinae</taxon>
        <taxon>Dendrobium</taxon>
    </lineage>
</organism>
<sequence>MKRMVFEDVKAKKVTRDPIDLVKELNFPRLLSEPMGECSSFLIKESFQVNFYYSTCRVMVKNDFFIVEIKFLNLTFLI</sequence>
<reference evidence="1" key="1">
    <citation type="journal article" date="2022" name="Front. Genet.">
        <title>Chromosome-Scale Assembly of the Dendrobium nobile Genome Provides Insights Into the Molecular Mechanism of the Biosynthesis of the Medicinal Active Ingredient of Dendrobium.</title>
        <authorList>
            <person name="Xu Q."/>
            <person name="Niu S.-C."/>
            <person name="Li K.-L."/>
            <person name="Zheng P.-J."/>
            <person name="Zhang X.-J."/>
            <person name="Jia Y."/>
            <person name="Liu Y."/>
            <person name="Niu Y.-X."/>
            <person name="Yu L.-H."/>
            <person name="Chen D.-F."/>
            <person name="Zhang G.-Q."/>
        </authorList>
    </citation>
    <scope>NUCLEOTIDE SEQUENCE</scope>
    <source>
        <tissue evidence="1">Leaf</tissue>
    </source>
</reference>
<dbReference type="EMBL" id="JAGYWB010000010">
    <property type="protein sequence ID" value="KAI0507154.1"/>
    <property type="molecule type" value="Genomic_DNA"/>
</dbReference>
<name>A0A8T3B896_DENNO</name>
<comment type="caution">
    <text evidence="1">The sequence shown here is derived from an EMBL/GenBank/DDBJ whole genome shotgun (WGS) entry which is preliminary data.</text>
</comment>
<dbReference type="AlphaFoldDB" id="A0A8T3B896"/>
<evidence type="ECO:0000313" key="1">
    <source>
        <dbReference type="EMBL" id="KAI0507154.1"/>
    </source>
</evidence>
<protein>
    <submittedName>
        <fullName evidence="1">Uncharacterized protein</fullName>
    </submittedName>
</protein>